<dbReference type="RefSeq" id="WP_078496977.1">
    <property type="nucleotide sequence ID" value="NZ_MSZX01000001.1"/>
</dbReference>
<keyword evidence="3" id="KW-1185">Reference proteome</keyword>
<proteinExistence type="predicted"/>
<dbReference type="AlphaFoldDB" id="A0A1T2XN70"/>
<dbReference type="OrthoDB" id="2641394at2"/>
<organism evidence="2 3">
    <name type="scientific">Paenibacillus selenitireducens</name>
    <dbReference type="NCBI Taxonomy" id="1324314"/>
    <lineage>
        <taxon>Bacteria</taxon>
        <taxon>Bacillati</taxon>
        <taxon>Bacillota</taxon>
        <taxon>Bacilli</taxon>
        <taxon>Bacillales</taxon>
        <taxon>Paenibacillaceae</taxon>
        <taxon>Paenibacillus</taxon>
    </lineage>
</organism>
<gene>
    <name evidence="2" type="ORF">BVG16_02680</name>
</gene>
<comment type="caution">
    <text evidence="2">The sequence shown here is derived from an EMBL/GenBank/DDBJ whole genome shotgun (WGS) entry which is preliminary data.</text>
</comment>
<reference evidence="2 3" key="1">
    <citation type="submission" date="2017-01" db="EMBL/GenBank/DDBJ databases">
        <title>Genome analysis of Paenibacillus selenitrireducens ES3-24.</title>
        <authorList>
            <person name="Xu D."/>
            <person name="Yao R."/>
            <person name="Zheng S."/>
        </authorList>
    </citation>
    <scope>NUCLEOTIDE SEQUENCE [LARGE SCALE GENOMIC DNA]</scope>
    <source>
        <strain evidence="2 3">ES3-24</strain>
    </source>
</reference>
<evidence type="ECO:0000313" key="3">
    <source>
        <dbReference type="Proteomes" id="UP000190188"/>
    </source>
</evidence>
<evidence type="ECO:0000256" key="1">
    <source>
        <dbReference type="SAM" id="Phobius"/>
    </source>
</evidence>
<accession>A0A1T2XN70</accession>
<name>A0A1T2XN70_9BACL</name>
<keyword evidence="1" id="KW-1133">Transmembrane helix</keyword>
<protein>
    <submittedName>
        <fullName evidence="2">Uncharacterized protein</fullName>
    </submittedName>
</protein>
<keyword evidence="1" id="KW-0472">Membrane</keyword>
<dbReference type="EMBL" id="MSZX01000001">
    <property type="protein sequence ID" value="OPA81245.1"/>
    <property type="molecule type" value="Genomic_DNA"/>
</dbReference>
<keyword evidence="1" id="KW-0812">Transmembrane</keyword>
<feature type="transmembrane region" description="Helical" evidence="1">
    <location>
        <begin position="33"/>
        <end position="53"/>
    </location>
</feature>
<sequence>MWTLIFFIALAVFCASLGALLYAVFSKNKLRLLFSLLTAISYILLLFGGIKAIDDYKIRQAIREYRIEQELGQQPSIKASLGKTYRTLTVTAEPVESI</sequence>
<evidence type="ECO:0000313" key="2">
    <source>
        <dbReference type="EMBL" id="OPA81245.1"/>
    </source>
</evidence>
<dbReference type="Proteomes" id="UP000190188">
    <property type="component" value="Unassembled WGS sequence"/>
</dbReference>